<name>A0A0R2UEJ5_9GAMM</name>
<dbReference type="Pfam" id="PF07687">
    <property type="entry name" value="M20_dimer"/>
    <property type="match status" value="1"/>
</dbReference>
<evidence type="ECO:0000259" key="3">
    <source>
        <dbReference type="Pfam" id="PF07687"/>
    </source>
</evidence>
<dbReference type="NCBIfam" id="TIGR01891">
    <property type="entry name" value="amidohydrolases"/>
    <property type="match status" value="1"/>
</dbReference>
<dbReference type="InterPro" id="IPR017439">
    <property type="entry name" value="Amidohydrolase"/>
</dbReference>
<dbReference type="Pfam" id="PF01546">
    <property type="entry name" value="Peptidase_M20"/>
    <property type="match status" value="1"/>
</dbReference>
<evidence type="ECO:0000313" key="5">
    <source>
        <dbReference type="Proteomes" id="UP000051213"/>
    </source>
</evidence>
<dbReference type="GO" id="GO:0016805">
    <property type="term" value="F:dipeptidase activity"/>
    <property type="evidence" value="ECO:0007669"/>
    <property type="project" value="TreeGrafter"/>
</dbReference>
<organism evidence="4 5">
    <name type="scientific">SAR92 bacterium BACL26 MAG-121220-bin70</name>
    <dbReference type="NCBI Taxonomy" id="1655626"/>
    <lineage>
        <taxon>Bacteria</taxon>
        <taxon>Pseudomonadati</taxon>
        <taxon>Pseudomonadota</taxon>
        <taxon>Gammaproteobacteria</taxon>
        <taxon>Cellvibrionales</taxon>
        <taxon>Porticoccaceae</taxon>
        <taxon>SAR92 clade</taxon>
    </lineage>
</organism>
<dbReference type="GO" id="GO:0046657">
    <property type="term" value="P:folic acid catabolic process"/>
    <property type="evidence" value="ECO:0007669"/>
    <property type="project" value="TreeGrafter"/>
</dbReference>
<dbReference type="Proteomes" id="UP000051213">
    <property type="component" value="Unassembled WGS sequence"/>
</dbReference>
<dbReference type="GO" id="GO:0071713">
    <property type="term" value="F:para-aminobenzoyl-glutamate hydrolase activity"/>
    <property type="evidence" value="ECO:0007669"/>
    <property type="project" value="TreeGrafter"/>
</dbReference>
<dbReference type="PANTHER" id="PTHR30575:SF0">
    <property type="entry name" value="XAA-ARG DIPEPTIDASE"/>
    <property type="match status" value="1"/>
</dbReference>
<evidence type="ECO:0000256" key="2">
    <source>
        <dbReference type="SAM" id="SignalP"/>
    </source>
</evidence>
<dbReference type="Gene3D" id="3.30.70.360">
    <property type="match status" value="1"/>
</dbReference>
<keyword evidence="2" id="KW-0732">Signal</keyword>
<dbReference type="InterPro" id="IPR017145">
    <property type="entry name" value="Aminobenzoyl-glu_utiliz_pB"/>
</dbReference>
<dbReference type="Gene3D" id="3.40.630.10">
    <property type="entry name" value="Zn peptidases"/>
    <property type="match status" value="1"/>
</dbReference>
<dbReference type="GO" id="GO:0005737">
    <property type="term" value="C:cytoplasm"/>
    <property type="evidence" value="ECO:0007669"/>
    <property type="project" value="TreeGrafter"/>
</dbReference>
<dbReference type="AlphaFoldDB" id="A0A0R2UEJ5"/>
<reference evidence="4 5" key="1">
    <citation type="submission" date="2015-10" db="EMBL/GenBank/DDBJ databases">
        <title>Metagenome-Assembled Genomes uncover a global brackish microbiome.</title>
        <authorList>
            <person name="Hugerth L.W."/>
            <person name="Larsson J."/>
            <person name="Alneberg J."/>
            <person name="Lindh M.V."/>
            <person name="Legrand C."/>
            <person name="Pinhassi J."/>
            <person name="Andersson A.F."/>
        </authorList>
    </citation>
    <scope>NUCLEOTIDE SEQUENCE [LARGE SCALE GENOMIC DNA]</scope>
    <source>
        <strain evidence="4">BACL26 MAG-121220-bin70</strain>
    </source>
</reference>
<gene>
    <name evidence="4" type="ORF">ABS24_00975</name>
</gene>
<accession>A0A0R2UEJ5</accession>
<dbReference type="SUPFAM" id="SSF53187">
    <property type="entry name" value="Zn-dependent exopeptidases"/>
    <property type="match status" value="1"/>
</dbReference>
<dbReference type="SUPFAM" id="SSF55031">
    <property type="entry name" value="Bacterial exopeptidase dimerisation domain"/>
    <property type="match status" value="1"/>
</dbReference>
<sequence length="481" mass="51611">MNLIKIVIKASLPIFAGLALSSLVLGATADYQKSIDNHQKQFEKVALDLWGFSEMGYQEVKSASVLQAQLKKEGFKVTAGIAGIPTAFKAEFGSGGPTIGILGEFDALPGLAQSTSPFKETLGNATGAGQACGHNLFGAGSAWAAVAVKEWLEKSGTPGKVVFYGTPAEEGGSGKVYMAREGAFKNVDILLHWHPGSSNSASPQSTNSNMSGKFTFKGISAHAASAPHKGRSALDGVEAMNMMVNMMREHVPQDSRIHYVITKGGLAPNVVPDLAEVYYYVRHPRREMVKELFERVANAGRGAALGTDTKMSYEIMHGNYSLLPNETLQRVMQTQLEELGGVSYSSEEQEYAETIYKTLVEPSGQIGDQRKIDPYKRTHSYGSTDVGDVSWLIPTGGIQVATWVPGTAGHSWQAVSTSGTSIGLKGTKLAAQALTATALAIYKNPSIADEARKELQENVGPDFNYEALLGDRKPPLDYRVN</sequence>
<feature type="chain" id="PRO_5006425323" evidence="2">
    <location>
        <begin position="30"/>
        <end position="481"/>
    </location>
</feature>
<dbReference type="InterPro" id="IPR052030">
    <property type="entry name" value="Peptidase_M20/M20A_hydrolases"/>
</dbReference>
<feature type="signal peptide" evidence="2">
    <location>
        <begin position="1"/>
        <end position="29"/>
    </location>
</feature>
<dbReference type="InterPro" id="IPR002933">
    <property type="entry name" value="Peptidase_M20"/>
</dbReference>
<proteinExistence type="predicted"/>
<evidence type="ECO:0000256" key="1">
    <source>
        <dbReference type="ARBA" id="ARBA00022801"/>
    </source>
</evidence>
<dbReference type="FunFam" id="3.30.70.360:FF:000004">
    <property type="entry name" value="Peptidase M20 domain-containing protein 2"/>
    <property type="match status" value="1"/>
</dbReference>
<dbReference type="InterPro" id="IPR036264">
    <property type="entry name" value="Bact_exopeptidase_dim_dom"/>
</dbReference>
<evidence type="ECO:0000313" key="4">
    <source>
        <dbReference type="EMBL" id="KRO95632.1"/>
    </source>
</evidence>
<dbReference type="PANTHER" id="PTHR30575">
    <property type="entry name" value="PEPTIDASE M20"/>
    <property type="match status" value="1"/>
</dbReference>
<feature type="domain" description="Peptidase M20 dimerisation" evidence="3">
    <location>
        <begin position="209"/>
        <end position="298"/>
    </location>
</feature>
<dbReference type="PIRSF" id="PIRSF037227">
    <property type="entry name" value="Aminobenzoyl-glu_utiliz_pB"/>
    <property type="match status" value="1"/>
</dbReference>
<protein>
    <submittedName>
        <fullName evidence="4">Amidohydrolase</fullName>
    </submittedName>
</protein>
<keyword evidence="1 4" id="KW-0378">Hydrolase</keyword>
<dbReference type="InterPro" id="IPR011650">
    <property type="entry name" value="Peptidase_M20_dimer"/>
</dbReference>
<comment type="caution">
    <text evidence="4">The sequence shown here is derived from an EMBL/GenBank/DDBJ whole genome shotgun (WGS) entry which is preliminary data.</text>
</comment>
<dbReference type="EMBL" id="LICA01000079">
    <property type="protein sequence ID" value="KRO95632.1"/>
    <property type="molecule type" value="Genomic_DNA"/>
</dbReference>